<organism evidence="1">
    <name type="scientific">Candidatus Moduliflexus flocculans</name>
    <dbReference type="NCBI Taxonomy" id="1499966"/>
    <lineage>
        <taxon>Bacteria</taxon>
        <taxon>Candidatus Moduliflexota</taxon>
        <taxon>Candidatus Moduliflexia</taxon>
        <taxon>Candidatus Moduliflexales</taxon>
        <taxon>Candidatus Moduliflexaceae</taxon>
    </lineage>
</organism>
<name>A0A081BP20_9BACT</name>
<proteinExistence type="predicted"/>
<dbReference type="AlphaFoldDB" id="A0A081BP20"/>
<evidence type="ECO:0008006" key="3">
    <source>
        <dbReference type="Google" id="ProtNLM"/>
    </source>
</evidence>
<evidence type="ECO:0000313" key="1">
    <source>
        <dbReference type="EMBL" id="GAK52136.1"/>
    </source>
</evidence>
<dbReference type="EMBL" id="DF820458">
    <property type="protein sequence ID" value="GAK52136.1"/>
    <property type="molecule type" value="Genomic_DNA"/>
</dbReference>
<keyword evidence="2" id="KW-1185">Reference proteome</keyword>
<dbReference type="STRING" id="1499966.U14_03387"/>
<evidence type="ECO:0000313" key="2">
    <source>
        <dbReference type="Proteomes" id="UP000030700"/>
    </source>
</evidence>
<accession>A0A081BP20</accession>
<protein>
    <recommendedName>
        <fullName evidence="3">Antitoxin</fullName>
    </recommendedName>
</protein>
<sequence>MVNIAERTQFVVNAKGQKTAVVLDYALWEELMTILEDVEDAEELRQLQAADLEMVPWEQAKRELWQEGAHV</sequence>
<dbReference type="HOGENOM" id="CLU_2731791_0_0_0"/>
<dbReference type="Proteomes" id="UP000030700">
    <property type="component" value="Unassembled WGS sequence"/>
</dbReference>
<gene>
    <name evidence="1" type="ORF">U14_03387</name>
</gene>
<reference evidence="1" key="1">
    <citation type="journal article" date="2015" name="PeerJ">
        <title>First genomic representation of candidate bacterial phylum KSB3 points to enhanced environmental sensing as a trigger of wastewater bulking.</title>
        <authorList>
            <person name="Sekiguchi Y."/>
            <person name="Ohashi A."/>
            <person name="Parks D.H."/>
            <person name="Yamauchi T."/>
            <person name="Tyson G.W."/>
            <person name="Hugenholtz P."/>
        </authorList>
    </citation>
    <scope>NUCLEOTIDE SEQUENCE [LARGE SCALE GENOMIC DNA]</scope>
</reference>